<evidence type="ECO:0000313" key="1">
    <source>
        <dbReference type="EMBL" id="KAE9988310.1"/>
    </source>
</evidence>
<organism evidence="1 2">
    <name type="scientific">Venturia inaequalis</name>
    <name type="common">Apple scab fungus</name>
    <dbReference type="NCBI Taxonomy" id="5025"/>
    <lineage>
        <taxon>Eukaryota</taxon>
        <taxon>Fungi</taxon>
        <taxon>Dikarya</taxon>
        <taxon>Ascomycota</taxon>
        <taxon>Pezizomycotina</taxon>
        <taxon>Dothideomycetes</taxon>
        <taxon>Pleosporomycetidae</taxon>
        <taxon>Venturiales</taxon>
        <taxon>Venturiaceae</taxon>
        <taxon>Venturia</taxon>
    </lineage>
</organism>
<sequence length="147" mass="15866">MASPITSLFAPAGSKAHGRKDSSLEDVIFQLRDFKGFSDISAEGRSETPTTVPTTLTFTPSHGSTCLSLYPRTRTFTYISSLSPTACNASCDQQNQWRITVLEPEISELGGAVEKPKYTLERLGSDGSKPLEVFRRCSVSAGDGVRG</sequence>
<dbReference type="EMBL" id="WNWS01000009">
    <property type="protein sequence ID" value="KAE9988310.1"/>
    <property type="molecule type" value="Genomic_DNA"/>
</dbReference>
<reference evidence="1 2" key="1">
    <citation type="submission" date="2018-12" db="EMBL/GenBank/DDBJ databases">
        <title>Venturia inaequalis Genome Resource.</title>
        <authorList>
            <person name="Lichtner F.J."/>
        </authorList>
    </citation>
    <scope>NUCLEOTIDE SEQUENCE [LARGE SCALE GENOMIC DNA]</scope>
    <source>
        <strain evidence="1 2">120213</strain>
    </source>
</reference>
<evidence type="ECO:0000313" key="2">
    <source>
        <dbReference type="Proteomes" id="UP000447873"/>
    </source>
</evidence>
<accession>A0A8H3VGF2</accession>
<name>A0A8H3VGF2_VENIN</name>
<dbReference type="Proteomes" id="UP000447873">
    <property type="component" value="Unassembled WGS sequence"/>
</dbReference>
<dbReference type="AlphaFoldDB" id="A0A8H3VGF2"/>
<comment type="caution">
    <text evidence="1">The sequence shown here is derived from an EMBL/GenBank/DDBJ whole genome shotgun (WGS) entry which is preliminary data.</text>
</comment>
<gene>
    <name evidence="1" type="ORF">EG328_011683</name>
</gene>
<proteinExistence type="predicted"/>
<protein>
    <submittedName>
        <fullName evidence="1">Uncharacterized protein</fullName>
    </submittedName>
</protein>